<protein>
    <submittedName>
        <fullName evidence="1">Uncharacterized protein</fullName>
    </submittedName>
</protein>
<comment type="caution">
    <text evidence="1">The sequence shown here is derived from an EMBL/GenBank/DDBJ whole genome shotgun (WGS) entry which is preliminary data.</text>
</comment>
<gene>
    <name evidence="1" type="ORF">GCM10010339_90460</name>
</gene>
<dbReference type="EMBL" id="BMVG01000064">
    <property type="protein sequence ID" value="GHE15525.1"/>
    <property type="molecule type" value="Genomic_DNA"/>
</dbReference>
<evidence type="ECO:0000313" key="2">
    <source>
        <dbReference type="Proteomes" id="UP000655443"/>
    </source>
</evidence>
<keyword evidence="2" id="KW-1185">Reference proteome</keyword>
<reference evidence="1" key="2">
    <citation type="submission" date="2020-09" db="EMBL/GenBank/DDBJ databases">
        <authorList>
            <person name="Sun Q."/>
            <person name="Ohkuma M."/>
        </authorList>
    </citation>
    <scope>NUCLEOTIDE SEQUENCE</scope>
    <source>
        <strain evidence="1">JCM 4714</strain>
    </source>
</reference>
<proteinExistence type="predicted"/>
<organism evidence="1 2">
    <name type="scientific">Streptomyces alanosinicus</name>
    <dbReference type="NCBI Taxonomy" id="68171"/>
    <lineage>
        <taxon>Bacteria</taxon>
        <taxon>Bacillati</taxon>
        <taxon>Actinomycetota</taxon>
        <taxon>Actinomycetes</taxon>
        <taxon>Kitasatosporales</taxon>
        <taxon>Streptomycetaceae</taxon>
        <taxon>Streptomyces</taxon>
    </lineage>
</organism>
<dbReference type="RefSeq" id="WP_189959421.1">
    <property type="nucleotide sequence ID" value="NZ_BMVG01000064.1"/>
</dbReference>
<sequence>MASYGCDVFGQERDLVPGFCLVFEVFDAVGVCIGGACFVYGGFPALLLLFGDFLVCTAFTFGGFSAEGDFLHDLGELVFEGPGGGVGPFRGAVWAAAAEDEAQEIGGRVIEAGDTTPRVLLGVGDFLLAGGRSLRSCSWRTRKPTFSF</sequence>
<reference evidence="1" key="1">
    <citation type="journal article" date="2014" name="Int. J. Syst. Evol. Microbiol.">
        <title>Complete genome sequence of Corynebacterium casei LMG S-19264T (=DSM 44701T), isolated from a smear-ripened cheese.</title>
        <authorList>
            <consortium name="US DOE Joint Genome Institute (JGI-PGF)"/>
            <person name="Walter F."/>
            <person name="Albersmeier A."/>
            <person name="Kalinowski J."/>
            <person name="Ruckert C."/>
        </authorList>
    </citation>
    <scope>NUCLEOTIDE SEQUENCE</scope>
    <source>
        <strain evidence="1">JCM 4714</strain>
    </source>
</reference>
<accession>A0A918YTZ9</accession>
<dbReference type="AlphaFoldDB" id="A0A918YTZ9"/>
<name>A0A918YTZ9_9ACTN</name>
<dbReference type="Proteomes" id="UP000655443">
    <property type="component" value="Unassembled WGS sequence"/>
</dbReference>
<evidence type="ECO:0000313" key="1">
    <source>
        <dbReference type="EMBL" id="GHE15525.1"/>
    </source>
</evidence>